<dbReference type="EMBL" id="MU006576">
    <property type="protein sequence ID" value="KAF2746602.1"/>
    <property type="molecule type" value="Genomic_DNA"/>
</dbReference>
<feature type="compositionally biased region" description="Polar residues" evidence="1">
    <location>
        <begin position="208"/>
        <end position="226"/>
    </location>
</feature>
<dbReference type="Proteomes" id="UP000799440">
    <property type="component" value="Unassembled WGS sequence"/>
</dbReference>
<accession>A0A6A6V7D1</accession>
<proteinExistence type="predicted"/>
<reference evidence="2" key="1">
    <citation type="journal article" date="2020" name="Stud. Mycol.">
        <title>101 Dothideomycetes genomes: a test case for predicting lifestyles and emergence of pathogens.</title>
        <authorList>
            <person name="Haridas S."/>
            <person name="Albert R."/>
            <person name="Binder M."/>
            <person name="Bloem J."/>
            <person name="Labutti K."/>
            <person name="Salamov A."/>
            <person name="Andreopoulos B."/>
            <person name="Baker S."/>
            <person name="Barry K."/>
            <person name="Bills G."/>
            <person name="Bluhm B."/>
            <person name="Cannon C."/>
            <person name="Castanera R."/>
            <person name="Culley D."/>
            <person name="Daum C."/>
            <person name="Ezra D."/>
            <person name="Gonzalez J."/>
            <person name="Henrissat B."/>
            <person name="Kuo A."/>
            <person name="Liang C."/>
            <person name="Lipzen A."/>
            <person name="Lutzoni F."/>
            <person name="Magnuson J."/>
            <person name="Mondo S."/>
            <person name="Nolan M."/>
            <person name="Ohm R."/>
            <person name="Pangilinan J."/>
            <person name="Park H.-J."/>
            <person name="Ramirez L."/>
            <person name="Alfaro M."/>
            <person name="Sun H."/>
            <person name="Tritt A."/>
            <person name="Yoshinaga Y."/>
            <person name="Zwiers L.-H."/>
            <person name="Turgeon B."/>
            <person name="Goodwin S."/>
            <person name="Spatafora J."/>
            <person name="Crous P."/>
            <person name="Grigoriev I."/>
        </authorList>
    </citation>
    <scope>NUCLEOTIDE SEQUENCE</scope>
    <source>
        <strain evidence="2">CBS 119925</strain>
    </source>
</reference>
<dbReference type="AlphaFoldDB" id="A0A6A6V7D1"/>
<sequence length="287" mass="31622">MLLLDLPTELLIIIFSHVGSSYFLSDMSRLTVCKLWAEIARTTCFRHLQLSQELLLACPHLVVPSIGFLQHSVETLTLNTIAREYDTLTNLKPPLTDGTSGDSPNLNEILRPLAIGLRQTDKVRRLCIKETSIHHSDRSRVGGPSRGLDISTISAFLSPTPTNLTTLDLDLWGPWAHESFHMQQHCTPPTAHFEKSSLALENDLPRSSFATKGTSSNPSEQSDCQPQWNFVWGGTGEQAEPCLPLSSGYQRLGAYANHQGHGDCCKQACGTHEKPKDSESVDSGFSL</sequence>
<organism evidence="2 3">
    <name type="scientific">Sporormia fimetaria CBS 119925</name>
    <dbReference type="NCBI Taxonomy" id="1340428"/>
    <lineage>
        <taxon>Eukaryota</taxon>
        <taxon>Fungi</taxon>
        <taxon>Dikarya</taxon>
        <taxon>Ascomycota</taxon>
        <taxon>Pezizomycotina</taxon>
        <taxon>Dothideomycetes</taxon>
        <taxon>Pleosporomycetidae</taxon>
        <taxon>Pleosporales</taxon>
        <taxon>Sporormiaceae</taxon>
        <taxon>Sporormia</taxon>
    </lineage>
</organism>
<protein>
    <submittedName>
        <fullName evidence="2">Uncharacterized protein</fullName>
    </submittedName>
</protein>
<name>A0A6A6V7D1_9PLEO</name>
<evidence type="ECO:0000313" key="2">
    <source>
        <dbReference type="EMBL" id="KAF2746602.1"/>
    </source>
</evidence>
<gene>
    <name evidence="2" type="ORF">M011DRAFT_74121</name>
</gene>
<evidence type="ECO:0000313" key="3">
    <source>
        <dbReference type="Proteomes" id="UP000799440"/>
    </source>
</evidence>
<keyword evidence="3" id="KW-1185">Reference proteome</keyword>
<evidence type="ECO:0000256" key="1">
    <source>
        <dbReference type="SAM" id="MobiDB-lite"/>
    </source>
</evidence>
<feature type="region of interest" description="Disordered" evidence="1">
    <location>
        <begin position="207"/>
        <end position="226"/>
    </location>
</feature>